<dbReference type="RefSeq" id="WP_184330122.1">
    <property type="nucleotide sequence ID" value="NZ_JACHHZ010000001.1"/>
</dbReference>
<name>A0A841HK60_9GAMM</name>
<accession>A0A841HK60</accession>
<feature type="transmembrane region" description="Helical" evidence="1">
    <location>
        <begin position="101"/>
        <end position="119"/>
    </location>
</feature>
<proteinExistence type="predicted"/>
<dbReference type="Proteomes" id="UP000588068">
    <property type="component" value="Unassembled WGS sequence"/>
</dbReference>
<evidence type="ECO:0000313" key="3">
    <source>
        <dbReference type="Proteomes" id="UP000588068"/>
    </source>
</evidence>
<keyword evidence="1" id="KW-0812">Transmembrane</keyword>
<dbReference type="EMBL" id="JACHHZ010000001">
    <property type="protein sequence ID" value="MBB6092405.1"/>
    <property type="molecule type" value="Genomic_DNA"/>
</dbReference>
<keyword evidence="3" id="KW-1185">Reference proteome</keyword>
<organism evidence="2 3">
    <name type="scientific">Povalibacter uvarum</name>
    <dbReference type="NCBI Taxonomy" id="732238"/>
    <lineage>
        <taxon>Bacteria</taxon>
        <taxon>Pseudomonadati</taxon>
        <taxon>Pseudomonadota</taxon>
        <taxon>Gammaproteobacteria</taxon>
        <taxon>Steroidobacterales</taxon>
        <taxon>Steroidobacteraceae</taxon>
        <taxon>Povalibacter</taxon>
    </lineage>
</organism>
<gene>
    <name evidence="2" type="ORF">HNQ60_001251</name>
</gene>
<keyword evidence="1" id="KW-1133">Transmembrane helix</keyword>
<comment type="caution">
    <text evidence="2">The sequence shown here is derived from an EMBL/GenBank/DDBJ whole genome shotgun (WGS) entry which is preliminary data.</text>
</comment>
<evidence type="ECO:0000256" key="1">
    <source>
        <dbReference type="SAM" id="Phobius"/>
    </source>
</evidence>
<protein>
    <submittedName>
        <fullName evidence="2">Uncharacterized protein YnzC (UPF0291/DUF896 family)</fullName>
    </submittedName>
</protein>
<evidence type="ECO:0000313" key="2">
    <source>
        <dbReference type="EMBL" id="MBB6092405.1"/>
    </source>
</evidence>
<dbReference type="AlphaFoldDB" id="A0A841HK60"/>
<sequence length="266" mass="28090">MSTSWRDNDLLVDLLIKEATEGLTRDEASELQALAQSLTASERAEIENTVAAITVAAHAGREQMPQALRERIVAAAPARGPASAEVVGLKPARILTRTQSAAGWWVAAACFVLAVLGWWPRLIGTGSEIESVAKTAGQQRTELLASGRALEVSWAPQEASPIVGDVVFDPVTQRGFLRFRGIPANDPRLAQYQLWIADAGRAQPQPVDGGVFDVAPDGSGDVIIPFIAKLPVGKPAAFVVTLEQPGGVVVSGQERVMAVATVESGI</sequence>
<reference evidence="2 3" key="1">
    <citation type="submission" date="2020-08" db="EMBL/GenBank/DDBJ databases">
        <title>Genomic Encyclopedia of Type Strains, Phase IV (KMG-IV): sequencing the most valuable type-strain genomes for metagenomic binning, comparative biology and taxonomic classification.</title>
        <authorList>
            <person name="Goeker M."/>
        </authorList>
    </citation>
    <scope>NUCLEOTIDE SEQUENCE [LARGE SCALE GENOMIC DNA]</scope>
    <source>
        <strain evidence="2 3">DSM 26723</strain>
    </source>
</reference>
<keyword evidence="1" id="KW-0472">Membrane</keyword>